<proteinExistence type="predicted"/>
<evidence type="ECO:0000313" key="3">
    <source>
        <dbReference type="Proteomes" id="UP001237207"/>
    </source>
</evidence>
<keyword evidence="1" id="KW-0812">Transmembrane</keyword>
<dbReference type="EMBL" id="JAUSUC010000027">
    <property type="protein sequence ID" value="MDQ0215808.1"/>
    <property type="molecule type" value="Genomic_DNA"/>
</dbReference>
<dbReference type="AlphaFoldDB" id="A0AAJ1WJT3"/>
<reference evidence="2" key="1">
    <citation type="submission" date="2023-07" db="EMBL/GenBank/DDBJ databases">
        <title>Genomic Encyclopedia of Type Strains, Phase IV (KMG-IV): sequencing the most valuable type-strain genomes for metagenomic binning, comparative biology and taxonomic classification.</title>
        <authorList>
            <person name="Goeker M."/>
        </authorList>
    </citation>
    <scope>NUCLEOTIDE SEQUENCE</scope>
    <source>
        <strain evidence="2">DSM 23947</strain>
    </source>
</reference>
<feature type="transmembrane region" description="Helical" evidence="1">
    <location>
        <begin position="89"/>
        <end position="111"/>
    </location>
</feature>
<feature type="transmembrane region" description="Helical" evidence="1">
    <location>
        <begin position="60"/>
        <end position="77"/>
    </location>
</feature>
<sequence>MGEFLNEIRRPKNISLSRKILYSTLLFVIGVILGVISKKLDSTASNLLPYFLEVLDLRNFLSRMGVWLFFGVLISVYNKSPVRSAINVFLFFVGMVGSYYLYTIMIAGFFLNPI</sequence>
<keyword evidence="1" id="KW-0472">Membrane</keyword>
<evidence type="ECO:0000256" key="1">
    <source>
        <dbReference type="SAM" id="Phobius"/>
    </source>
</evidence>
<feature type="transmembrane region" description="Helical" evidence="1">
    <location>
        <begin position="20"/>
        <end position="40"/>
    </location>
</feature>
<protein>
    <submittedName>
        <fullName evidence="2">Uncharacterized protein</fullName>
    </submittedName>
</protein>
<dbReference type="Proteomes" id="UP001237207">
    <property type="component" value="Unassembled WGS sequence"/>
</dbReference>
<keyword evidence="1" id="KW-1133">Transmembrane helix</keyword>
<comment type="caution">
    <text evidence="2">The sequence shown here is derived from an EMBL/GenBank/DDBJ whole genome shotgun (WGS) entry which is preliminary data.</text>
</comment>
<evidence type="ECO:0000313" key="2">
    <source>
        <dbReference type="EMBL" id="MDQ0215808.1"/>
    </source>
</evidence>
<accession>A0AAJ1WJT3</accession>
<gene>
    <name evidence="2" type="ORF">J2S13_002228</name>
</gene>
<dbReference type="RefSeq" id="WP_307257812.1">
    <property type="nucleotide sequence ID" value="NZ_JAUSUC010000027.1"/>
</dbReference>
<organism evidence="2 3">
    <name type="scientific">Oikeobacillus pervagus</name>
    <dbReference type="NCBI Taxonomy" id="1325931"/>
    <lineage>
        <taxon>Bacteria</taxon>
        <taxon>Bacillati</taxon>
        <taxon>Bacillota</taxon>
        <taxon>Bacilli</taxon>
        <taxon>Bacillales</taxon>
        <taxon>Bacillaceae</taxon>
        <taxon>Oikeobacillus</taxon>
    </lineage>
</organism>
<keyword evidence="3" id="KW-1185">Reference proteome</keyword>
<name>A0AAJ1WJT3_9BACI</name>